<comment type="caution">
    <text evidence="3">The sequence shown here is derived from an EMBL/GenBank/DDBJ whole genome shotgun (WGS) entry which is preliminary data.</text>
</comment>
<reference evidence="3" key="1">
    <citation type="submission" date="2023-08" db="EMBL/GenBank/DDBJ databases">
        <authorList>
            <person name="Audoor S."/>
            <person name="Bilcke G."/>
        </authorList>
    </citation>
    <scope>NUCLEOTIDE SEQUENCE</scope>
</reference>
<dbReference type="EMBL" id="CAKOGP040000014">
    <property type="protein sequence ID" value="CAJ1927347.1"/>
    <property type="molecule type" value="Genomic_DNA"/>
</dbReference>
<keyword evidence="1" id="KW-0732">Signal</keyword>
<dbReference type="PANTHER" id="PTHR46438:SF2">
    <property type="entry name" value="ALPHA_BETA-HYDROLASES SUPERFAMILY PROTEIN"/>
    <property type="match status" value="1"/>
</dbReference>
<keyword evidence="4" id="KW-1185">Reference proteome</keyword>
<organism evidence="3 4">
    <name type="scientific">Cylindrotheca closterium</name>
    <dbReference type="NCBI Taxonomy" id="2856"/>
    <lineage>
        <taxon>Eukaryota</taxon>
        <taxon>Sar</taxon>
        <taxon>Stramenopiles</taxon>
        <taxon>Ochrophyta</taxon>
        <taxon>Bacillariophyta</taxon>
        <taxon>Bacillariophyceae</taxon>
        <taxon>Bacillariophycidae</taxon>
        <taxon>Bacillariales</taxon>
        <taxon>Bacillariaceae</taxon>
        <taxon>Cylindrotheca</taxon>
    </lineage>
</organism>
<dbReference type="Pfam" id="PF00561">
    <property type="entry name" value="Abhydrolase_1"/>
    <property type="match status" value="1"/>
</dbReference>
<protein>
    <recommendedName>
        <fullName evidence="2">AB hydrolase-1 domain-containing protein</fullName>
    </recommendedName>
</protein>
<dbReference type="InterPro" id="IPR029058">
    <property type="entry name" value="AB_hydrolase_fold"/>
</dbReference>
<dbReference type="AlphaFoldDB" id="A0AAD2CBX8"/>
<evidence type="ECO:0000256" key="1">
    <source>
        <dbReference type="SAM" id="SignalP"/>
    </source>
</evidence>
<evidence type="ECO:0000259" key="2">
    <source>
        <dbReference type="Pfam" id="PF00561"/>
    </source>
</evidence>
<feature type="signal peptide" evidence="1">
    <location>
        <begin position="1"/>
        <end position="22"/>
    </location>
</feature>
<accession>A0AAD2CBX8</accession>
<dbReference type="SUPFAM" id="SSF53474">
    <property type="entry name" value="alpha/beta-Hydrolases"/>
    <property type="match status" value="1"/>
</dbReference>
<evidence type="ECO:0000313" key="4">
    <source>
        <dbReference type="Proteomes" id="UP001295423"/>
    </source>
</evidence>
<feature type="chain" id="PRO_5042030943" description="AB hydrolase-1 domain-containing protein" evidence="1">
    <location>
        <begin position="23"/>
        <end position="346"/>
    </location>
</feature>
<evidence type="ECO:0000313" key="3">
    <source>
        <dbReference type="EMBL" id="CAJ1927347.1"/>
    </source>
</evidence>
<proteinExistence type="predicted"/>
<dbReference type="InterPro" id="IPR000073">
    <property type="entry name" value="AB_hydrolase_1"/>
</dbReference>
<dbReference type="Proteomes" id="UP001295423">
    <property type="component" value="Unassembled WGS sequence"/>
</dbReference>
<dbReference type="Gene3D" id="3.40.50.1820">
    <property type="entry name" value="alpha/beta hydrolase"/>
    <property type="match status" value="1"/>
</dbReference>
<feature type="domain" description="AB hydrolase-1" evidence="2">
    <location>
        <begin position="77"/>
        <end position="326"/>
    </location>
</feature>
<dbReference type="PANTHER" id="PTHR46438">
    <property type="entry name" value="ALPHA/BETA-HYDROLASES SUPERFAMILY PROTEIN"/>
    <property type="match status" value="1"/>
</dbReference>
<sequence>MRFLSPSSVLLLLLALAYNCHAFNSAANPSAIVKSGALADFDFINQDKLPWIKEGYNTYKWRDQEINYIEMGDSSKPALVLIHGFGASSYHWRYNIPALARKYHVFAFCKLGFGLSSKPIVEYSADVWRDQTVDFLKDVVQKPATLAGNSLGGYTSLYTAATEEAKSLVNGVILLNGAGRFRDSRMEEEPKEPNSIIKAIQTGFLRFIIGASFVITKQPARIEQVLRQVYPNNDKNVDQELVESIRFPAEDPNASEVFYRVITKNGSGSTVYVDDLLKKMDCPLLLCWGENDPWIRPQAADKVQQIYPKSQRVSINAGHCPHDEDPEAVNSAIIDFMDGIAATQKA</sequence>
<gene>
    <name evidence="3" type="ORF">CYCCA115_LOCUS1299</name>
</gene>
<name>A0AAD2CBX8_9STRA</name>